<reference evidence="3" key="1">
    <citation type="journal article" date="2019" name="Int. J. Syst. Evol. Microbiol.">
        <title>The Global Catalogue of Microorganisms (GCM) 10K type strain sequencing project: providing services to taxonomists for standard genome sequencing and annotation.</title>
        <authorList>
            <consortium name="The Broad Institute Genomics Platform"/>
            <consortium name="The Broad Institute Genome Sequencing Center for Infectious Disease"/>
            <person name="Wu L."/>
            <person name="Ma J."/>
        </authorList>
    </citation>
    <scope>NUCLEOTIDE SEQUENCE [LARGE SCALE GENOMIC DNA]</scope>
    <source>
        <strain evidence="3">JCM 16704</strain>
    </source>
</reference>
<dbReference type="RefSeq" id="WP_344673376.1">
    <property type="nucleotide sequence ID" value="NZ_BAAAZI010000004.1"/>
</dbReference>
<dbReference type="Proteomes" id="UP001500101">
    <property type="component" value="Unassembled WGS sequence"/>
</dbReference>
<gene>
    <name evidence="2" type="ORF">GCM10022216_07830</name>
</gene>
<keyword evidence="3" id="KW-1185">Reference proteome</keyword>
<evidence type="ECO:0000313" key="3">
    <source>
        <dbReference type="Proteomes" id="UP001500101"/>
    </source>
</evidence>
<organism evidence="2 3">
    <name type="scientific">Sphingobacterium kyonggiense</name>
    <dbReference type="NCBI Taxonomy" id="714075"/>
    <lineage>
        <taxon>Bacteria</taxon>
        <taxon>Pseudomonadati</taxon>
        <taxon>Bacteroidota</taxon>
        <taxon>Sphingobacteriia</taxon>
        <taxon>Sphingobacteriales</taxon>
        <taxon>Sphingobacteriaceae</taxon>
        <taxon>Sphingobacterium</taxon>
    </lineage>
</organism>
<sequence>MIVDSKNKRNKVTNMTELNLEIARLKSLKKDQELFLKHQYVLLKHKVEAPARIANLLLDRVPGVGMVKGLVQGIGKATSKNTKGDWLTKTLQVGLPLVLNKTLLRNAGWLKKGLVLLASESAASSVNQDNVSSWIGKLTDIIKPKKKKKKEKLQEPVIGEVINPAPPHHPPMITAEESVQDNIYGIPKDSEAY</sequence>
<name>A0ABP7YER0_9SPHI</name>
<evidence type="ECO:0000313" key="2">
    <source>
        <dbReference type="EMBL" id="GAA4134619.1"/>
    </source>
</evidence>
<comment type="caution">
    <text evidence="2">The sequence shown here is derived from an EMBL/GenBank/DDBJ whole genome shotgun (WGS) entry which is preliminary data.</text>
</comment>
<protein>
    <submittedName>
        <fullName evidence="2">Uncharacterized protein</fullName>
    </submittedName>
</protein>
<dbReference type="EMBL" id="BAAAZI010000004">
    <property type="protein sequence ID" value="GAA4134619.1"/>
    <property type="molecule type" value="Genomic_DNA"/>
</dbReference>
<accession>A0ABP7YER0</accession>
<proteinExistence type="predicted"/>
<evidence type="ECO:0000256" key="1">
    <source>
        <dbReference type="SAM" id="MobiDB-lite"/>
    </source>
</evidence>
<feature type="region of interest" description="Disordered" evidence="1">
    <location>
        <begin position="146"/>
        <end position="193"/>
    </location>
</feature>